<sequence length="115" mass="12764">MTTTTTTTSLLFLKKLVFFYLIFLSCLNNVTSIRELSSTSARIEPSSSTSMVDGTSNVLMKPQRNHNKGPIFHGKEVRDCLPKGFRHASAPSRYVNYHILGSIGCSQGKNIKKLP</sequence>
<dbReference type="PANTHER" id="PTHR36619">
    <property type="entry name" value="OS04G0208900 PROTEIN"/>
    <property type="match status" value="1"/>
</dbReference>
<organism evidence="2 3">
    <name type="scientific">Solanum verrucosum</name>
    <dbReference type="NCBI Taxonomy" id="315347"/>
    <lineage>
        <taxon>Eukaryota</taxon>
        <taxon>Viridiplantae</taxon>
        <taxon>Streptophyta</taxon>
        <taxon>Embryophyta</taxon>
        <taxon>Tracheophyta</taxon>
        <taxon>Spermatophyta</taxon>
        <taxon>Magnoliopsida</taxon>
        <taxon>eudicotyledons</taxon>
        <taxon>Gunneridae</taxon>
        <taxon>Pentapetalae</taxon>
        <taxon>asterids</taxon>
        <taxon>lamiids</taxon>
        <taxon>Solanales</taxon>
        <taxon>Solanaceae</taxon>
        <taxon>Solanoideae</taxon>
        <taxon>Solaneae</taxon>
        <taxon>Solanum</taxon>
    </lineage>
</organism>
<evidence type="ECO:0000313" key="3">
    <source>
        <dbReference type="Proteomes" id="UP001234989"/>
    </source>
</evidence>
<feature type="region of interest" description="Disordered" evidence="1">
    <location>
        <begin position="44"/>
        <end position="67"/>
    </location>
</feature>
<dbReference type="PANTHER" id="PTHR36619:SF2">
    <property type="entry name" value="OS04G0208900 PROTEIN"/>
    <property type="match status" value="1"/>
</dbReference>
<keyword evidence="3" id="KW-1185">Reference proteome</keyword>
<feature type="compositionally biased region" description="Polar residues" evidence="1">
    <location>
        <begin position="44"/>
        <end position="58"/>
    </location>
</feature>
<name>A0AAF1A133_SOLVR</name>
<evidence type="ECO:0000256" key="1">
    <source>
        <dbReference type="SAM" id="MobiDB-lite"/>
    </source>
</evidence>
<dbReference type="Proteomes" id="UP001234989">
    <property type="component" value="Chromosome 11"/>
</dbReference>
<protein>
    <submittedName>
        <fullName evidence="2">Uncharacterized protein</fullName>
    </submittedName>
</protein>
<proteinExistence type="predicted"/>
<gene>
    <name evidence="2" type="ORF">MTR67_049489</name>
</gene>
<evidence type="ECO:0000313" key="2">
    <source>
        <dbReference type="EMBL" id="WMV56104.1"/>
    </source>
</evidence>
<reference evidence="2" key="1">
    <citation type="submission" date="2023-08" db="EMBL/GenBank/DDBJ databases">
        <title>A de novo genome assembly of Solanum verrucosum Schlechtendal, a Mexican diploid species geographically isolated from the other diploid A-genome species in potato relatives.</title>
        <authorList>
            <person name="Hosaka K."/>
        </authorList>
    </citation>
    <scope>NUCLEOTIDE SEQUENCE</scope>
    <source>
        <tissue evidence="2">Young leaves</tissue>
    </source>
</reference>
<dbReference type="AlphaFoldDB" id="A0AAF1A133"/>
<accession>A0AAF1A133</accession>
<dbReference type="EMBL" id="CP133622">
    <property type="protein sequence ID" value="WMV56104.1"/>
    <property type="molecule type" value="Genomic_DNA"/>
</dbReference>